<accession>A0A6M3IND2</accession>
<evidence type="ECO:0000313" key="1">
    <source>
        <dbReference type="EMBL" id="QJA59170.1"/>
    </source>
</evidence>
<dbReference type="InterPro" id="IPR056908">
    <property type="entry name" value="Gp80-like"/>
</dbReference>
<proteinExistence type="predicted"/>
<gene>
    <name evidence="1" type="ORF">MM415B01334_0018</name>
</gene>
<sequence>MSKGNTFENDLLLHVFQNAAIALIGDASGLQPSAAAGSLYVSLHTADPGEAGDQTTSECAYTSYARVAVARTAGGWTVTANAVENAGAITFPACTGGSETATYFAVGTSSAGAGKILYSGALTAGLAISSGITPAFAAGELDITED</sequence>
<reference evidence="1" key="1">
    <citation type="submission" date="2020-03" db="EMBL/GenBank/DDBJ databases">
        <title>The deep terrestrial virosphere.</title>
        <authorList>
            <person name="Holmfeldt K."/>
            <person name="Nilsson E."/>
            <person name="Simone D."/>
            <person name="Lopez-Fernandez M."/>
            <person name="Wu X."/>
            <person name="de Brujin I."/>
            <person name="Lundin D."/>
            <person name="Andersson A."/>
            <person name="Bertilsson S."/>
            <person name="Dopson M."/>
        </authorList>
    </citation>
    <scope>NUCLEOTIDE SEQUENCE</scope>
    <source>
        <strain evidence="1">MM415B01334</strain>
    </source>
</reference>
<protein>
    <submittedName>
        <fullName evidence="1">Uncharacterized protein</fullName>
    </submittedName>
</protein>
<dbReference type="AlphaFoldDB" id="A0A6M3IND2"/>
<organism evidence="1">
    <name type="scientific">viral metagenome</name>
    <dbReference type="NCBI Taxonomy" id="1070528"/>
    <lineage>
        <taxon>unclassified sequences</taxon>
        <taxon>metagenomes</taxon>
        <taxon>organismal metagenomes</taxon>
    </lineage>
</organism>
<dbReference type="EMBL" id="MT141357">
    <property type="protein sequence ID" value="QJA59170.1"/>
    <property type="molecule type" value="Genomic_DNA"/>
</dbReference>
<name>A0A6M3IND2_9ZZZZ</name>
<dbReference type="Pfam" id="PF23140">
    <property type="entry name" value="Gp80"/>
    <property type="match status" value="1"/>
</dbReference>